<gene>
    <name evidence="1" type="ORF">KEG57_36610</name>
</gene>
<name>A0A9X3XCB5_9BACT</name>
<dbReference type="Proteomes" id="UP001151081">
    <property type="component" value="Unassembled WGS sequence"/>
</dbReference>
<organism evidence="1 2">
    <name type="scientific">Polyangium jinanense</name>
    <dbReference type="NCBI Taxonomy" id="2829994"/>
    <lineage>
        <taxon>Bacteria</taxon>
        <taxon>Pseudomonadati</taxon>
        <taxon>Myxococcota</taxon>
        <taxon>Polyangia</taxon>
        <taxon>Polyangiales</taxon>
        <taxon>Polyangiaceae</taxon>
        <taxon>Polyangium</taxon>
    </lineage>
</organism>
<accession>A0A9X3XCB5</accession>
<protein>
    <submittedName>
        <fullName evidence="1">Uncharacterized protein</fullName>
    </submittedName>
</protein>
<sequence length="81" mass="8519">MCPSKLFLPEESNGVDLHVEEAMKTHGKLCENVPGAWFASESSTPVQCDASVGVVDPFASSTIPVAAIGDAGECRRGRVDL</sequence>
<reference evidence="1 2" key="1">
    <citation type="submission" date="2021-04" db="EMBL/GenBank/DDBJ databases">
        <title>Genome analysis of Polyangium sp.</title>
        <authorList>
            <person name="Li Y."/>
            <person name="Wang J."/>
        </authorList>
    </citation>
    <scope>NUCLEOTIDE SEQUENCE [LARGE SCALE GENOMIC DNA]</scope>
    <source>
        <strain evidence="1 2">SDU14</strain>
    </source>
</reference>
<evidence type="ECO:0000313" key="2">
    <source>
        <dbReference type="Proteomes" id="UP001151081"/>
    </source>
</evidence>
<proteinExistence type="predicted"/>
<dbReference type="EMBL" id="JAGTJJ010000034">
    <property type="protein sequence ID" value="MDC3986058.1"/>
    <property type="molecule type" value="Genomic_DNA"/>
</dbReference>
<dbReference type="RefSeq" id="WP_272428490.1">
    <property type="nucleotide sequence ID" value="NZ_JAGTJJ010000034.1"/>
</dbReference>
<dbReference type="AlphaFoldDB" id="A0A9X3XCB5"/>
<comment type="caution">
    <text evidence="1">The sequence shown here is derived from an EMBL/GenBank/DDBJ whole genome shotgun (WGS) entry which is preliminary data.</text>
</comment>
<evidence type="ECO:0000313" key="1">
    <source>
        <dbReference type="EMBL" id="MDC3986058.1"/>
    </source>
</evidence>
<keyword evidence="2" id="KW-1185">Reference proteome</keyword>